<evidence type="ECO:0000256" key="5">
    <source>
        <dbReference type="ARBA" id="ARBA00023034"/>
    </source>
</evidence>
<dbReference type="AlphaFoldDB" id="A0A678TL14"/>
<comment type="subcellular location">
    <subcellularLocation>
        <location evidence="1">Golgi apparatus membrane</location>
        <topology evidence="1">Single-pass type II membrane protein</topology>
    </subcellularLocation>
</comment>
<dbReference type="PANTHER" id="PTHR11062:SF249">
    <property type="entry name" value="OS08G0438600 PROTEIN"/>
    <property type="match status" value="1"/>
</dbReference>
<evidence type="ECO:0000313" key="8">
    <source>
        <dbReference type="EMBL" id="AWA44760.1"/>
    </source>
</evidence>
<accession>A0A678TL14</accession>
<feature type="transmembrane region" description="Helical" evidence="6">
    <location>
        <begin position="12"/>
        <end position="32"/>
    </location>
</feature>
<keyword evidence="6" id="KW-0472">Membrane</keyword>
<dbReference type="GO" id="GO:0016757">
    <property type="term" value="F:glycosyltransferase activity"/>
    <property type="evidence" value="ECO:0007669"/>
    <property type="project" value="UniProtKB-KW"/>
</dbReference>
<sequence length="500" mass="56081">MQPLPPPEHRRVLRFVVFMAVSLLALSCWALVNSRINVAMPYSAFVMRDVDKTSALTGVENRHTAGDPASTSALVLAVPATSNATAGSVKLSGPVIRREPPLAGEAGERERSERSCDADSAALRVYVYDLPAEFHFGMLGVAYWLTLDILSSALPPGAGSDDVVVRDSRPCVAVRVTNASLADVFFVPFFASLSYNRHSKLRRGEKVSRNRVLQAELVKYLMRKEEWRRWGGKNHLIVPHHPNSMMEARKKLSAAMFVLSDFGRYSPDVANLKKDVIAPYKHVVRSFGDGDSPTFDQRPILAYFQGAIHRKAVSPLLCSRREPTGRPAFQGGKVRQKLYQLLKDERDVHFTYGSVRQNGIRRATAGMSTSKFCLNIAGDTPSSNRLFDAIVSHCVPVIISDDIELPFEDVLDYSEFCMFVRSADAAESGFLLRLLRGISRDEWTKMWMRLKKVTRHFEYQYPSRSGDAVQMIWSAVARKMHSVQLQLHKRGRFQRTGSES</sequence>
<keyword evidence="4" id="KW-0735">Signal-anchor</keyword>
<dbReference type="EMBL" id="MH182516">
    <property type="protein sequence ID" value="AWA44760.1"/>
    <property type="molecule type" value="Genomic_DNA"/>
</dbReference>
<evidence type="ECO:0000259" key="7">
    <source>
        <dbReference type="Pfam" id="PF03016"/>
    </source>
</evidence>
<feature type="domain" description="Exostosin GT47" evidence="7">
    <location>
        <begin position="121"/>
        <end position="433"/>
    </location>
</feature>
<evidence type="ECO:0000256" key="3">
    <source>
        <dbReference type="ARBA" id="ARBA00022676"/>
    </source>
</evidence>
<proteinExistence type="inferred from homology"/>
<evidence type="ECO:0000256" key="1">
    <source>
        <dbReference type="ARBA" id="ARBA00004323"/>
    </source>
</evidence>
<dbReference type="InterPro" id="IPR040911">
    <property type="entry name" value="Exostosin_GT47"/>
</dbReference>
<keyword evidence="6" id="KW-0812">Transmembrane</keyword>
<dbReference type="PANTHER" id="PTHR11062">
    <property type="entry name" value="EXOSTOSIN HEPARAN SULFATE GLYCOSYLTRANSFERASE -RELATED"/>
    <property type="match status" value="1"/>
</dbReference>
<evidence type="ECO:0000256" key="4">
    <source>
        <dbReference type="ARBA" id="ARBA00022968"/>
    </source>
</evidence>
<dbReference type="GO" id="GO:0000139">
    <property type="term" value="C:Golgi membrane"/>
    <property type="evidence" value="ECO:0007669"/>
    <property type="project" value="UniProtKB-SubCell"/>
</dbReference>
<keyword evidence="3" id="KW-0808">Transferase</keyword>
<dbReference type="InterPro" id="IPR004263">
    <property type="entry name" value="Exostosin"/>
</dbReference>
<protein>
    <recommendedName>
        <fullName evidence="7">Exostosin GT47 domain-containing protein</fullName>
    </recommendedName>
</protein>
<reference evidence="8" key="1">
    <citation type="submission" date="2018-04" db="EMBL/GenBank/DDBJ databases">
        <title>Comparative Analysis of Homologous Sequences of Saccharum officinarum and Saccharum spontaneum Reveals Independent Polyploidization Events.</title>
        <authorList>
            <person name="Sharma A."/>
            <person name="Song J."/>
            <person name="Lin Q."/>
            <person name="Singh R."/>
            <person name="Ramos N."/>
            <person name="Wang K."/>
            <person name="Zhang J."/>
            <person name="Ming R."/>
            <person name="Yu Q."/>
        </authorList>
    </citation>
    <scope>NUCLEOTIDE SEQUENCE</scope>
</reference>
<evidence type="ECO:0000256" key="2">
    <source>
        <dbReference type="ARBA" id="ARBA00010271"/>
    </source>
</evidence>
<evidence type="ECO:0000256" key="6">
    <source>
        <dbReference type="SAM" id="Phobius"/>
    </source>
</evidence>
<name>A0A678TL14_SACSP</name>
<keyword evidence="5" id="KW-0333">Golgi apparatus</keyword>
<organism evidence="8">
    <name type="scientific">Saccharum spontaneum</name>
    <name type="common">Wild sugarcane</name>
    <dbReference type="NCBI Taxonomy" id="62335"/>
    <lineage>
        <taxon>Eukaryota</taxon>
        <taxon>Viridiplantae</taxon>
        <taxon>Streptophyta</taxon>
        <taxon>Embryophyta</taxon>
        <taxon>Tracheophyta</taxon>
        <taxon>Spermatophyta</taxon>
        <taxon>Magnoliopsida</taxon>
        <taxon>Liliopsida</taxon>
        <taxon>Poales</taxon>
        <taxon>Poaceae</taxon>
        <taxon>PACMAD clade</taxon>
        <taxon>Panicoideae</taxon>
        <taxon>Andropogonodae</taxon>
        <taxon>Andropogoneae</taxon>
        <taxon>Saccharinae</taxon>
        <taxon>Saccharum</taxon>
        <taxon>Saccharum officinarum species complex</taxon>
    </lineage>
</organism>
<dbReference type="Pfam" id="PF03016">
    <property type="entry name" value="Exostosin_GT47"/>
    <property type="match status" value="1"/>
</dbReference>
<keyword evidence="6" id="KW-1133">Transmembrane helix</keyword>
<gene>
    <name evidence="8" type="ORF">SS88P14_000001</name>
</gene>
<comment type="similarity">
    <text evidence="2">Belongs to the glycosyltransferase 47 family.</text>
</comment>
<keyword evidence="3" id="KW-0328">Glycosyltransferase</keyword>